<dbReference type="PIRSF" id="PIRSF005096">
    <property type="entry name" value="GALM"/>
    <property type="match status" value="1"/>
</dbReference>
<evidence type="ECO:0000256" key="6">
    <source>
        <dbReference type="PIRSR" id="PIRSR005096-1"/>
    </source>
</evidence>
<dbReference type="GO" id="GO:0033499">
    <property type="term" value="P:galactose catabolic process via UDP-galactose, Leloir pathway"/>
    <property type="evidence" value="ECO:0007669"/>
    <property type="project" value="TreeGrafter"/>
</dbReference>
<dbReference type="EC" id="5.1.3.3" evidence="5"/>
<dbReference type="AlphaFoldDB" id="A0A6M0QA46"/>
<dbReference type="PANTHER" id="PTHR10091:SF0">
    <property type="entry name" value="GALACTOSE MUTAROTASE"/>
    <property type="match status" value="1"/>
</dbReference>
<feature type="active site" description="Proton acceptor" evidence="6">
    <location>
        <position position="309"/>
    </location>
</feature>
<protein>
    <recommendedName>
        <fullName evidence="5">Aldose 1-epimerase</fullName>
        <ecNumber evidence="5">5.1.3.3</ecNumber>
    </recommendedName>
</protein>
<dbReference type="GO" id="GO:0004034">
    <property type="term" value="F:aldose 1-epimerase activity"/>
    <property type="evidence" value="ECO:0007669"/>
    <property type="project" value="UniProtKB-EC"/>
</dbReference>
<keyword evidence="3 5" id="KW-0413">Isomerase</keyword>
<feature type="active site" description="Proton donor" evidence="6">
    <location>
        <position position="175"/>
    </location>
</feature>
<dbReference type="InterPro" id="IPR008183">
    <property type="entry name" value="Aldose_1/G6P_1-epimerase"/>
</dbReference>
<dbReference type="Proteomes" id="UP000481043">
    <property type="component" value="Unassembled WGS sequence"/>
</dbReference>
<feature type="binding site" evidence="7">
    <location>
        <position position="248"/>
    </location>
    <ligand>
        <name>beta-D-galactose</name>
        <dbReference type="ChEBI" id="CHEBI:27667"/>
    </ligand>
</feature>
<dbReference type="PANTHER" id="PTHR10091">
    <property type="entry name" value="ALDOSE-1-EPIMERASE"/>
    <property type="match status" value="1"/>
</dbReference>
<dbReference type="GO" id="GO:0006006">
    <property type="term" value="P:glucose metabolic process"/>
    <property type="evidence" value="ECO:0007669"/>
    <property type="project" value="TreeGrafter"/>
</dbReference>
<dbReference type="NCBIfam" id="NF008277">
    <property type="entry name" value="PRK11055.1"/>
    <property type="match status" value="1"/>
</dbReference>
<comment type="pathway">
    <text evidence="1 5">Carbohydrate metabolism; hexose metabolism.</text>
</comment>
<comment type="catalytic activity">
    <reaction evidence="5">
        <text>alpha-D-glucose = beta-D-glucose</text>
        <dbReference type="Rhea" id="RHEA:10264"/>
        <dbReference type="ChEBI" id="CHEBI:15903"/>
        <dbReference type="ChEBI" id="CHEBI:17925"/>
        <dbReference type="EC" id="5.1.3.3"/>
    </reaction>
</comment>
<proteinExistence type="inferred from homology"/>
<dbReference type="EMBL" id="JAAIWM010000006">
    <property type="protein sequence ID" value="NEY73212.1"/>
    <property type="molecule type" value="Genomic_DNA"/>
</dbReference>
<dbReference type="InterPro" id="IPR047215">
    <property type="entry name" value="Galactose_mutarotase-like"/>
</dbReference>
<evidence type="ECO:0000256" key="4">
    <source>
        <dbReference type="ARBA" id="ARBA00023277"/>
    </source>
</evidence>
<evidence type="ECO:0000256" key="5">
    <source>
        <dbReference type="PIRNR" id="PIRNR005096"/>
    </source>
</evidence>
<dbReference type="InterPro" id="IPR011013">
    <property type="entry name" value="Gal_mutarotase_sf_dom"/>
</dbReference>
<evidence type="ECO:0000256" key="8">
    <source>
        <dbReference type="PIRSR" id="PIRSR005096-3"/>
    </source>
</evidence>
<evidence type="ECO:0000313" key="10">
    <source>
        <dbReference type="Proteomes" id="UP000481043"/>
    </source>
</evidence>
<name>A0A6M0QA46_9BACI</name>
<evidence type="ECO:0000256" key="3">
    <source>
        <dbReference type="ARBA" id="ARBA00023235"/>
    </source>
</evidence>
<dbReference type="SUPFAM" id="SSF74650">
    <property type="entry name" value="Galactose mutarotase-like"/>
    <property type="match status" value="1"/>
</dbReference>
<keyword evidence="10" id="KW-1185">Reference proteome</keyword>
<dbReference type="InterPro" id="IPR014718">
    <property type="entry name" value="GH-type_carb-bd"/>
</dbReference>
<dbReference type="CDD" id="cd09019">
    <property type="entry name" value="galactose_mutarotase_like"/>
    <property type="match status" value="1"/>
</dbReference>
<sequence length="345" mass="38289">MNISIKDILGKWQEFTLNNDYGMSVSVLNYGGIITKILVADQSGEVENVVLSYRNYEDYESNPHFLGTIVGRVAGRIKESSFQIDDKVYHLEANNGPNHLHGGPQGFHQIIWEAKPFQTDNEVGLRLTHKSPDGEGGYPGNMEVTVTYTLTNDNQLILDYAATTDQPTPIALTNHSYFNLSGNLVSTVHNHLVTIDSSKFVELDQNLIPTGKVLDVEETPFDFRQGLPLRTGFNDSSKQNSIVGNGYDHYFMFDHSKASVVTMEEPTSGRSMTIQTNQPGMVMYTSNGLDEGVSLAENTSEKYLGVCFETQGSPASLHHDAFPTILLKGGERYEQKTIFTFSAIK</sequence>
<dbReference type="Pfam" id="PF01263">
    <property type="entry name" value="Aldose_epim"/>
    <property type="match status" value="1"/>
</dbReference>
<evidence type="ECO:0000256" key="7">
    <source>
        <dbReference type="PIRSR" id="PIRSR005096-2"/>
    </source>
</evidence>
<evidence type="ECO:0000256" key="1">
    <source>
        <dbReference type="ARBA" id="ARBA00005028"/>
    </source>
</evidence>
<evidence type="ECO:0000313" key="9">
    <source>
        <dbReference type="EMBL" id="NEY73212.1"/>
    </source>
</evidence>
<organism evidence="9 10">
    <name type="scientific">Bacillus mesophilus</name>
    <dbReference type="NCBI Taxonomy" id="1808955"/>
    <lineage>
        <taxon>Bacteria</taxon>
        <taxon>Bacillati</taxon>
        <taxon>Bacillota</taxon>
        <taxon>Bacilli</taxon>
        <taxon>Bacillales</taxon>
        <taxon>Bacillaceae</taxon>
        <taxon>Bacillus</taxon>
    </lineage>
</organism>
<dbReference type="InterPro" id="IPR015443">
    <property type="entry name" value="Aldose_1-epimerase"/>
</dbReference>
<evidence type="ECO:0000256" key="2">
    <source>
        <dbReference type="ARBA" id="ARBA00006206"/>
    </source>
</evidence>
<comment type="similarity">
    <text evidence="2 5">Belongs to the aldose epimerase family.</text>
</comment>
<dbReference type="Gene3D" id="2.70.98.10">
    <property type="match status" value="1"/>
</dbReference>
<gene>
    <name evidence="9" type="ORF">G4D63_15880</name>
</gene>
<dbReference type="RefSeq" id="WP_163180689.1">
    <property type="nucleotide sequence ID" value="NZ_JAAIWM010000006.1"/>
</dbReference>
<reference evidence="9 10" key="1">
    <citation type="submission" date="2020-02" db="EMBL/GenBank/DDBJ databases">
        <title>Bacillus aquiflavi sp. nov., isolated from yellow water of strong flavor Chinese baijiu in Yibin region of China.</title>
        <authorList>
            <person name="Xie J."/>
        </authorList>
    </citation>
    <scope>NUCLEOTIDE SEQUENCE [LARGE SCALE GENOMIC DNA]</scope>
    <source>
        <strain evidence="9 10">SA4</strain>
    </source>
</reference>
<dbReference type="UniPathway" id="UPA00242"/>
<accession>A0A6M0QA46</accession>
<comment type="caution">
    <text evidence="9">The sequence shown here is derived from an EMBL/GenBank/DDBJ whole genome shotgun (WGS) entry which is preliminary data.</text>
</comment>
<keyword evidence="4 5" id="KW-0119">Carbohydrate metabolism</keyword>
<feature type="binding site" evidence="8">
    <location>
        <begin position="175"/>
        <end position="177"/>
    </location>
    <ligand>
        <name>beta-D-galactose</name>
        <dbReference type="ChEBI" id="CHEBI:27667"/>
    </ligand>
</feature>
<dbReference type="GO" id="GO:0030246">
    <property type="term" value="F:carbohydrate binding"/>
    <property type="evidence" value="ECO:0007669"/>
    <property type="project" value="InterPro"/>
</dbReference>